<dbReference type="PANTHER" id="PTHR33112">
    <property type="entry name" value="DOMAIN PROTEIN, PUTATIVE-RELATED"/>
    <property type="match status" value="1"/>
</dbReference>
<dbReference type="EMBL" id="ONZQ02000011">
    <property type="protein sequence ID" value="SPO04858.1"/>
    <property type="molecule type" value="Genomic_DNA"/>
</dbReference>
<dbReference type="PANTHER" id="PTHR33112:SF10">
    <property type="entry name" value="TOL"/>
    <property type="match status" value="1"/>
</dbReference>
<feature type="domain" description="Heterokaryon incompatibility" evidence="2">
    <location>
        <begin position="214"/>
        <end position="364"/>
    </location>
</feature>
<evidence type="ECO:0000313" key="3">
    <source>
        <dbReference type="EMBL" id="SPO04858.1"/>
    </source>
</evidence>
<evidence type="ECO:0000313" key="4">
    <source>
        <dbReference type="Proteomes" id="UP001187682"/>
    </source>
</evidence>
<evidence type="ECO:0000256" key="1">
    <source>
        <dbReference type="SAM" id="MobiDB-lite"/>
    </source>
</evidence>
<sequence>MAQRLCSACEGITLRALCQDGGYQHLPNSREIFESARTCDLCDLIRHAMHQNISYAAGTRAQREQKILADIPPEPMFLLGSASPPPLDHQSGPASPDGPFNLIGIDVHMPAMGGQDIVQLSLVASPGSEARRDGHVIGRPLLQDASSAEALDLLRGWFRSCISGHPACRLSFFAPEVHRLTDAPPLPTRVVDVGSSDGLQEPQLKLTGGACALYATLSHCWGKHQIITTTTANLHQHCKVIRFSELSKTFQDAVVITRALGLRYLWIDSLCIIQDDKQDWKEESAKMGRIYQNAAITIAASWAKDGREGCFQPRSFSSPRVALPYSVDGEAIPGEFMHATLFPDAAVSDLDGSPLGQRAWITQEWMLSPRTVHYTRARFVWACRTVLEGEDGEVIPQMNEQRLLESVRRFRDHKNKPSEERGPAELDDMAEFFADWCDVVCTYTSRQLTYESDRPIAILGLADEIRQGIRAEYTAGVFYEGDQHRPATTPLDGRDESSDPPSVGPPRSFADIADRCMILQLLWFSKIDLVRPAALCHFPSWSWTSTMGEVAYHIPARTGKPVASRIRICDVPTSYPQLGSDVSLVLHAPIKPLDLGKYRVAYTDTLIDWPMETPFYEFHSRTTFADGAAIISRKAVYIAHADERPVGCLSIDTGTLPPDTDLFCVCFSVNEVGGAFDGFNVMIVAERRDADKEPERQFVRLGVGEIVEEGWFDDASSSRILLK</sequence>
<reference evidence="3" key="1">
    <citation type="submission" date="2018-03" db="EMBL/GenBank/DDBJ databases">
        <authorList>
            <person name="Guldener U."/>
        </authorList>
    </citation>
    <scope>NUCLEOTIDE SEQUENCE</scope>
</reference>
<name>A0AAE8SXJ5_9PEZI</name>
<proteinExistence type="predicted"/>
<dbReference type="Proteomes" id="UP001187682">
    <property type="component" value="Unassembled WGS sequence"/>
</dbReference>
<organism evidence="3 4">
    <name type="scientific">Cephalotrichum gorgonifer</name>
    <dbReference type="NCBI Taxonomy" id="2041049"/>
    <lineage>
        <taxon>Eukaryota</taxon>
        <taxon>Fungi</taxon>
        <taxon>Dikarya</taxon>
        <taxon>Ascomycota</taxon>
        <taxon>Pezizomycotina</taxon>
        <taxon>Sordariomycetes</taxon>
        <taxon>Hypocreomycetidae</taxon>
        <taxon>Microascales</taxon>
        <taxon>Microascaceae</taxon>
        <taxon>Cephalotrichum</taxon>
    </lineage>
</organism>
<comment type="caution">
    <text evidence="3">The sequence shown here is derived from an EMBL/GenBank/DDBJ whole genome shotgun (WGS) entry which is preliminary data.</text>
</comment>
<feature type="region of interest" description="Disordered" evidence="1">
    <location>
        <begin position="482"/>
        <end position="506"/>
    </location>
</feature>
<accession>A0AAE8SXJ5</accession>
<gene>
    <name evidence="3" type="ORF">DNG_07543</name>
</gene>
<protein>
    <recommendedName>
        <fullName evidence="2">Heterokaryon incompatibility domain-containing protein</fullName>
    </recommendedName>
</protein>
<evidence type="ECO:0000259" key="2">
    <source>
        <dbReference type="Pfam" id="PF06985"/>
    </source>
</evidence>
<dbReference type="Pfam" id="PF06985">
    <property type="entry name" value="HET"/>
    <property type="match status" value="1"/>
</dbReference>
<dbReference type="InterPro" id="IPR010730">
    <property type="entry name" value="HET"/>
</dbReference>
<dbReference type="AlphaFoldDB" id="A0AAE8SXJ5"/>
<keyword evidence="4" id="KW-1185">Reference proteome</keyword>